<dbReference type="Proteomes" id="UP000494249">
    <property type="component" value="Unassembled WGS sequence"/>
</dbReference>
<name>A0A6J4ZNV7_9BURK</name>
<keyword evidence="4" id="KW-0472">Membrane</keyword>
<reference evidence="10 11" key="1">
    <citation type="submission" date="2020-04" db="EMBL/GenBank/DDBJ databases">
        <authorList>
            <person name="De Canck E."/>
        </authorList>
    </citation>
    <scope>NUCLEOTIDE SEQUENCE [LARGE SCALE GENOMIC DNA]</scope>
    <source>
        <strain evidence="10 11">LMG 22037</strain>
    </source>
</reference>
<evidence type="ECO:0000256" key="3">
    <source>
        <dbReference type="ARBA" id="ARBA00022598"/>
    </source>
</evidence>
<dbReference type="EMBL" id="CADIKB010000001">
    <property type="protein sequence ID" value="CAB3638609.1"/>
    <property type="molecule type" value="Genomic_DNA"/>
</dbReference>
<dbReference type="InterPro" id="IPR020845">
    <property type="entry name" value="AMP-binding_CS"/>
</dbReference>
<dbReference type="Pfam" id="PF13193">
    <property type="entry name" value="AMP-binding_C"/>
    <property type="match status" value="1"/>
</dbReference>
<evidence type="ECO:0000259" key="9">
    <source>
        <dbReference type="Pfam" id="PF13193"/>
    </source>
</evidence>
<comment type="subcellular location">
    <subcellularLocation>
        <location evidence="1">Membrane</location>
        <topology evidence="1">Peripheral membrane protein</topology>
    </subcellularLocation>
</comment>
<dbReference type="PROSITE" id="PS00455">
    <property type="entry name" value="AMP_BINDING"/>
    <property type="match status" value="1"/>
</dbReference>
<dbReference type="Pfam" id="PF00501">
    <property type="entry name" value="AMP-binding"/>
    <property type="match status" value="1"/>
</dbReference>
<dbReference type="RefSeq" id="WP_035476604.1">
    <property type="nucleotide sequence ID" value="NZ_CADFGL010000001.1"/>
</dbReference>
<proteinExistence type="predicted"/>
<evidence type="ECO:0000256" key="6">
    <source>
        <dbReference type="ARBA" id="ARBA00039545"/>
    </source>
</evidence>
<accession>A0A6J4ZNV7</accession>
<dbReference type="InterPro" id="IPR050237">
    <property type="entry name" value="ATP-dep_AMP-bd_enzyme"/>
</dbReference>
<evidence type="ECO:0000256" key="4">
    <source>
        <dbReference type="ARBA" id="ARBA00023136"/>
    </source>
</evidence>
<evidence type="ECO:0000256" key="2">
    <source>
        <dbReference type="ARBA" id="ARBA00005005"/>
    </source>
</evidence>
<dbReference type="Gene3D" id="3.40.50.12780">
    <property type="entry name" value="N-terminal domain of ligase-like"/>
    <property type="match status" value="1"/>
</dbReference>
<dbReference type="SUPFAM" id="SSF56801">
    <property type="entry name" value="Acetyl-CoA synthetase-like"/>
    <property type="match status" value="1"/>
</dbReference>
<dbReference type="PANTHER" id="PTHR43767:SF8">
    <property type="entry name" value="LONG-CHAIN-FATTY-ACID--COA LIGASE"/>
    <property type="match status" value="1"/>
</dbReference>
<dbReference type="PANTHER" id="PTHR43767">
    <property type="entry name" value="LONG-CHAIN-FATTY-ACID--COA LIGASE"/>
    <property type="match status" value="1"/>
</dbReference>
<dbReference type="AlphaFoldDB" id="A0A6J4ZNV7"/>
<sequence length="552" mass="59690">MTRADTTNLDGPEQPVAALDAADVRTLPAMFELACTRYATRPAFSSFSHTMDYREVARYVRQFSAFLLGELRLGPSERVAIILPNGLPYVVAFFGVLDAGLVVANVNPLATALEMQIQLSTAAVSALVILENVAWKLDDILDEHQAKSVVSVAVGDLLPLPERAAMDFVQRVVRDSIPATRREYRTFSAALSRPYDTRDDRPSACLDDVALLQFTGGTTGTPKCAMLTHRNLSSNVAQIRAWLGHAFCAAPQTVFTPLPLFHIFALTASLLTFVDIGGHNIILPDPRDLPALVKVLHRTRPNALLGVNTLFNALLDAPGFDTIDWSRLRLVIGGGAAIHPSVAARWQAATGMPIIEGYGLTEASPVVCVNPSDAKHFSASVGYPLPSTELSIRTDHGDRVAPGGIGEVWVRGPQVMRGYWMNPAETARVLSSDGWLRTGDMGYLTATRMLVLVDRKKDVVIVSGFKVYPSEVEAVVSALAGVSAAAVVGVPDERSGQAVKLFIVPASPDLSKAVVLAHCRSCLSAYKIPRFVEFREHLPVDQLGKVLRRALI</sequence>
<feature type="domain" description="AMP-binding enzyme C-terminal" evidence="9">
    <location>
        <begin position="471"/>
        <end position="545"/>
    </location>
</feature>
<dbReference type="GO" id="GO:0004467">
    <property type="term" value="F:long-chain fatty acid-CoA ligase activity"/>
    <property type="evidence" value="ECO:0007669"/>
    <property type="project" value="UniProtKB-EC"/>
</dbReference>
<protein>
    <recommendedName>
        <fullName evidence="6">Long-chain-fatty-acid--CoA ligase</fullName>
        <ecNumber evidence="5">6.2.1.3</ecNumber>
    </recommendedName>
    <alternativeName>
        <fullName evidence="7">Long-chain acyl-CoA synthetase</fullName>
    </alternativeName>
</protein>
<dbReference type="InterPro" id="IPR045851">
    <property type="entry name" value="AMP-bd_C_sf"/>
</dbReference>
<feature type="domain" description="AMP-dependent synthetase/ligase" evidence="8">
    <location>
        <begin position="31"/>
        <end position="420"/>
    </location>
</feature>
<gene>
    <name evidence="10" type="primary">fadD_1</name>
    <name evidence="10" type="ORF">LMG22037_00081</name>
</gene>
<evidence type="ECO:0000313" key="10">
    <source>
        <dbReference type="EMBL" id="CAB3638609.1"/>
    </source>
</evidence>
<dbReference type="InterPro" id="IPR025110">
    <property type="entry name" value="AMP-bd_C"/>
</dbReference>
<evidence type="ECO:0000259" key="8">
    <source>
        <dbReference type="Pfam" id="PF00501"/>
    </source>
</evidence>
<dbReference type="InterPro" id="IPR000873">
    <property type="entry name" value="AMP-dep_synth/lig_dom"/>
</dbReference>
<dbReference type="EC" id="6.2.1.3" evidence="5"/>
<evidence type="ECO:0000256" key="5">
    <source>
        <dbReference type="ARBA" id="ARBA00026121"/>
    </source>
</evidence>
<evidence type="ECO:0000256" key="7">
    <source>
        <dbReference type="ARBA" id="ARBA00042773"/>
    </source>
</evidence>
<dbReference type="Gene3D" id="3.30.300.30">
    <property type="match status" value="1"/>
</dbReference>
<organism evidence="10 11">
    <name type="scientific">Paraburkholderia phenoliruptrix</name>
    <dbReference type="NCBI Taxonomy" id="252970"/>
    <lineage>
        <taxon>Bacteria</taxon>
        <taxon>Pseudomonadati</taxon>
        <taxon>Pseudomonadota</taxon>
        <taxon>Betaproteobacteria</taxon>
        <taxon>Burkholderiales</taxon>
        <taxon>Burkholderiaceae</taxon>
        <taxon>Paraburkholderia</taxon>
    </lineage>
</organism>
<dbReference type="InterPro" id="IPR042099">
    <property type="entry name" value="ANL_N_sf"/>
</dbReference>
<keyword evidence="3 10" id="KW-0436">Ligase</keyword>
<evidence type="ECO:0000313" key="11">
    <source>
        <dbReference type="Proteomes" id="UP000494249"/>
    </source>
</evidence>
<evidence type="ECO:0000256" key="1">
    <source>
        <dbReference type="ARBA" id="ARBA00004170"/>
    </source>
</evidence>
<dbReference type="GO" id="GO:0016020">
    <property type="term" value="C:membrane"/>
    <property type="evidence" value="ECO:0007669"/>
    <property type="project" value="UniProtKB-SubCell"/>
</dbReference>
<comment type="pathway">
    <text evidence="2">Lipid metabolism; fatty acid beta-oxidation.</text>
</comment>